<feature type="region of interest" description="Disordered" evidence="1">
    <location>
        <begin position="40"/>
        <end position="67"/>
    </location>
</feature>
<evidence type="ECO:0000313" key="2">
    <source>
        <dbReference type="EMBL" id="KAF9623160.1"/>
    </source>
</evidence>
<accession>A0A835ISQ1</accession>
<sequence length="67" mass="7197">MLIQSYPRLIMEPGKSANAGKGNSWANSPRELSQAISEFGEASNEQADNKKAAQSGRNGEAWDGICQ</sequence>
<dbReference type="AlphaFoldDB" id="A0A835ISQ1"/>
<name>A0A835ISQ1_9MAGN</name>
<gene>
    <name evidence="2" type="ORF">IFM89_037741</name>
</gene>
<keyword evidence="3" id="KW-1185">Reference proteome</keyword>
<comment type="caution">
    <text evidence="2">The sequence shown here is derived from an EMBL/GenBank/DDBJ whole genome shotgun (WGS) entry which is preliminary data.</text>
</comment>
<organism evidence="2 3">
    <name type="scientific">Coptis chinensis</name>
    <dbReference type="NCBI Taxonomy" id="261450"/>
    <lineage>
        <taxon>Eukaryota</taxon>
        <taxon>Viridiplantae</taxon>
        <taxon>Streptophyta</taxon>
        <taxon>Embryophyta</taxon>
        <taxon>Tracheophyta</taxon>
        <taxon>Spermatophyta</taxon>
        <taxon>Magnoliopsida</taxon>
        <taxon>Ranunculales</taxon>
        <taxon>Ranunculaceae</taxon>
        <taxon>Coptidoideae</taxon>
        <taxon>Coptis</taxon>
    </lineage>
</organism>
<evidence type="ECO:0000256" key="1">
    <source>
        <dbReference type="SAM" id="MobiDB-lite"/>
    </source>
</evidence>
<dbReference type="Proteomes" id="UP000631114">
    <property type="component" value="Unassembled WGS sequence"/>
</dbReference>
<reference evidence="2 3" key="1">
    <citation type="submission" date="2020-10" db="EMBL/GenBank/DDBJ databases">
        <title>The Coptis chinensis genome and diversification of protoberbering-type alkaloids.</title>
        <authorList>
            <person name="Wang B."/>
            <person name="Shu S."/>
            <person name="Song C."/>
            <person name="Liu Y."/>
        </authorList>
    </citation>
    <scope>NUCLEOTIDE SEQUENCE [LARGE SCALE GENOMIC DNA]</scope>
    <source>
        <strain evidence="2">HL-2020</strain>
        <tissue evidence="2">Leaf</tissue>
    </source>
</reference>
<evidence type="ECO:0000313" key="3">
    <source>
        <dbReference type="Proteomes" id="UP000631114"/>
    </source>
</evidence>
<proteinExistence type="predicted"/>
<protein>
    <submittedName>
        <fullName evidence="2">Uncharacterized protein</fullName>
    </submittedName>
</protein>
<dbReference type="EMBL" id="JADFTS010000002">
    <property type="protein sequence ID" value="KAF9623160.1"/>
    <property type="molecule type" value="Genomic_DNA"/>
</dbReference>